<gene>
    <name evidence="2" type="ORF">V6984_05650</name>
</gene>
<sequence length="182" mass="20875">MRFEEKRVELKDGRKCVLRAVQPKDANGMIEYLKITSGETAFLLRNADEVKYTEEAERELLQRRLDDEGGFMMLAEIDGIIAGNCGIVSKGGYRRTNHRCGFAIALKKDYWHLGLGSEMMKYALELAEKIGYEQIELEVVDGNDRAKSLYESFGFEVTGRNLRALKYDDGSYKDEYVMIKVF</sequence>
<dbReference type="Pfam" id="PF00583">
    <property type="entry name" value="Acetyltransf_1"/>
    <property type="match status" value="1"/>
</dbReference>
<protein>
    <submittedName>
        <fullName evidence="2">GNAT family N-acetyltransferase</fullName>
        <ecNumber evidence="2">2.3.1.-</ecNumber>
    </submittedName>
</protein>
<dbReference type="RefSeq" id="WP_342758804.1">
    <property type="nucleotide sequence ID" value="NZ_CP146256.1"/>
</dbReference>
<name>A0ABZ3F192_9FIRM</name>
<dbReference type="EMBL" id="CP146256">
    <property type="protein sequence ID" value="XAH75241.1"/>
    <property type="molecule type" value="Genomic_DNA"/>
</dbReference>
<keyword evidence="3" id="KW-1185">Reference proteome</keyword>
<dbReference type="PROSITE" id="PS51186">
    <property type="entry name" value="GNAT"/>
    <property type="match status" value="1"/>
</dbReference>
<accession>A0ABZ3F192</accession>
<evidence type="ECO:0000259" key="1">
    <source>
        <dbReference type="PROSITE" id="PS51186"/>
    </source>
</evidence>
<keyword evidence="2" id="KW-0808">Transferase</keyword>
<dbReference type="EC" id="2.3.1.-" evidence="2"/>
<dbReference type="Gene3D" id="3.40.630.30">
    <property type="match status" value="1"/>
</dbReference>
<organism evidence="2 3">
    <name type="scientific">Kineothrix sedimenti</name>
    <dbReference type="NCBI Taxonomy" id="3123317"/>
    <lineage>
        <taxon>Bacteria</taxon>
        <taxon>Bacillati</taxon>
        <taxon>Bacillota</taxon>
        <taxon>Clostridia</taxon>
        <taxon>Lachnospirales</taxon>
        <taxon>Lachnospiraceae</taxon>
        <taxon>Kineothrix</taxon>
    </lineage>
</organism>
<dbReference type="SUPFAM" id="SSF55729">
    <property type="entry name" value="Acyl-CoA N-acyltransferases (Nat)"/>
    <property type="match status" value="1"/>
</dbReference>
<dbReference type="Proteomes" id="UP001451571">
    <property type="component" value="Chromosome"/>
</dbReference>
<dbReference type="InterPro" id="IPR000182">
    <property type="entry name" value="GNAT_dom"/>
</dbReference>
<dbReference type="CDD" id="cd04301">
    <property type="entry name" value="NAT_SF"/>
    <property type="match status" value="1"/>
</dbReference>
<evidence type="ECO:0000313" key="3">
    <source>
        <dbReference type="Proteomes" id="UP001451571"/>
    </source>
</evidence>
<evidence type="ECO:0000313" key="2">
    <source>
        <dbReference type="EMBL" id="XAH75241.1"/>
    </source>
</evidence>
<reference evidence="2 3" key="1">
    <citation type="submission" date="2024-02" db="EMBL/GenBank/DDBJ databases">
        <title>Bacterial strain from lacustrine sediment.</title>
        <authorList>
            <person name="Petit C."/>
            <person name="Fadhlaoui K."/>
        </authorList>
    </citation>
    <scope>NUCLEOTIDE SEQUENCE [LARGE SCALE GENOMIC DNA]</scope>
    <source>
        <strain evidence="2 3">IPX-CK</strain>
    </source>
</reference>
<proteinExistence type="predicted"/>
<dbReference type="PANTHER" id="PTHR43415:SF3">
    <property type="entry name" value="GNAT-FAMILY ACETYLTRANSFERASE"/>
    <property type="match status" value="1"/>
</dbReference>
<keyword evidence="2" id="KW-0012">Acyltransferase</keyword>
<feature type="domain" description="N-acetyltransferase" evidence="1">
    <location>
        <begin position="30"/>
        <end position="182"/>
    </location>
</feature>
<dbReference type="InterPro" id="IPR016181">
    <property type="entry name" value="Acyl_CoA_acyltransferase"/>
</dbReference>
<dbReference type="GO" id="GO:0016746">
    <property type="term" value="F:acyltransferase activity"/>
    <property type="evidence" value="ECO:0007669"/>
    <property type="project" value="UniProtKB-KW"/>
</dbReference>
<dbReference type="PANTHER" id="PTHR43415">
    <property type="entry name" value="SPERMIDINE N(1)-ACETYLTRANSFERASE"/>
    <property type="match status" value="1"/>
</dbReference>